<dbReference type="GeneID" id="28769806"/>
<evidence type="ECO:0000313" key="2">
    <source>
        <dbReference type="EMBL" id="OAG09714.1"/>
    </source>
</evidence>
<gene>
    <name evidence="2" type="ORF">CC84DRAFT_452508</name>
</gene>
<protein>
    <submittedName>
        <fullName evidence="2">Uncharacterized protein</fullName>
    </submittedName>
</protein>
<dbReference type="EMBL" id="KV441549">
    <property type="protein sequence ID" value="OAG09714.1"/>
    <property type="molecule type" value="Genomic_DNA"/>
</dbReference>
<evidence type="ECO:0000256" key="1">
    <source>
        <dbReference type="SAM" id="Phobius"/>
    </source>
</evidence>
<keyword evidence="1" id="KW-1133">Transmembrane helix</keyword>
<keyword evidence="1" id="KW-0472">Membrane</keyword>
<keyword evidence="3" id="KW-1185">Reference proteome</keyword>
<accession>A0A177CQB8</accession>
<dbReference type="InParanoid" id="A0A177CQB8"/>
<evidence type="ECO:0000313" key="3">
    <source>
        <dbReference type="Proteomes" id="UP000077069"/>
    </source>
</evidence>
<keyword evidence="1" id="KW-0812">Transmembrane</keyword>
<dbReference type="Proteomes" id="UP000077069">
    <property type="component" value="Unassembled WGS sequence"/>
</dbReference>
<reference evidence="2 3" key="1">
    <citation type="submission" date="2016-05" db="EMBL/GenBank/DDBJ databases">
        <title>Comparative analysis of secretome profiles of manganese(II)-oxidizing ascomycete fungi.</title>
        <authorList>
            <consortium name="DOE Joint Genome Institute"/>
            <person name="Zeiner C.A."/>
            <person name="Purvine S.O."/>
            <person name="Zink E.M."/>
            <person name="Wu S."/>
            <person name="Pasa-Tolic L."/>
            <person name="Chaput D.L."/>
            <person name="Haridas S."/>
            <person name="Grigoriev I.V."/>
            <person name="Santelli C.M."/>
            <person name="Hansel C.M."/>
        </authorList>
    </citation>
    <scope>NUCLEOTIDE SEQUENCE [LARGE SCALE GENOMIC DNA]</scope>
    <source>
        <strain evidence="2 3">AP3s5-JAC2a</strain>
    </source>
</reference>
<dbReference type="RefSeq" id="XP_018040079.1">
    <property type="nucleotide sequence ID" value="XM_018186320.1"/>
</dbReference>
<organism evidence="2 3">
    <name type="scientific">Paraphaeosphaeria sporulosa</name>
    <dbReference type="NCBI Taxonomy" id="1460663"/>
    <lineage>
        <taxon>Eukaryota</taxon>
        <taxon>Fungi</taxon>
        <taxon>Dikarya</taxon>
        <taxon>Ascomycota</taxon>
        <taxon>Pezizomycotina</taxon>
        <taxon>Dothideomycetes</taxon>
        <taxon>Pleosporomycetidae</taxon>
        <taxon>Pleosporales</taxon>
        <taxon>Massarineae</taxon>
        <taxon>Didymosphaeriaceae</taxon>
        <taxon>Paraphaeosphaeria</taxon>
    </lineage>
</organism>
<dbReference type="AlphaFoldDB" id="A0A177CQB8"/>
<feature type="transmembrane region" description="Helical" evidence="1">
    <location>
        <begin position="54"/>
        <end position="74"/>
    </location>
</feature>
<name>A0A177CQB8_9PLEO</name>
<sequence>MALRIGLASTSDALRPMLAAWDAAYSWIRFAGALVPFGPLCERDRAVGWVPEDIIIIIIIITILIIDEGAVYVWRGGCEFGRAG</sequence>
<proteinExistence type="predicted"/>